<dbReference type="EMBL" id="CP115450">
    <property type="protein sequence ID" value="WBP89537.1"/>
    <property type="molecule type" value="Genomic_DNA"/>
</dbReference>
<proteinExistence type="predicted"/>
<feature type="region of interest" description="Disordered" evidence="1">
    <location>
        <begin position="1"/>
        <end position="21"/>
    </location>
</feature>
<feature type="compositionally biased region" description="Pro residues" evidence="1">
    <location>
        <begin position="45"/>
        <end position="54"/>
    </location>
</feature>
<dbReference type="Proteomes" id="UP001212821">
    <property type="component" value="Chromosome"/>
</dbReference>
<protein>
    <submittedName>
        <fullName evidence="2">Uncharacterized protein</fullName>
    </submittedName>
</protein>
<evidence type="ECO:0000313" key="3">
    <source>
        <dbReference type="Proteomes" id="UP001212821"/>
    </source>
</evidence>
<gene>
    <name evidence="2" type="ORF">O1G21_29310</name>
</gene>
<reference evidence="3" key="1">
    <citation type="submission" date="2022-12" db="EMBL/GenBank/DDBJ databases">
        <authorList>
            <person name="Mo P."/>
        </authorList>
    </citation>
    <scope>NUCLEOTIDE SEQUENCE [LARGE SCALE GENOMIC DNA]</scope>
    <source>
        <strain evidence="3">HUAS 3-15</strain>
    </source>
</reference>
<evidence type="ECO:0000313" key="2">
    <source>
        <dbReference type="EMBL" id="WBP89537.1"/>
    </source>
</evidence>
<feature type="region of interest" description="Disordered" evidence="1">
    <location>
        <begin position="41"/>
        <end position="73"/>
    </location>
</feature>
<sequence>MFDTAPYLQRNPGPDPVDVPAIPATVQPGEAVAWHIPIAGFEPVPADPAPAPDPKPSKKAATAPAPSGEETTP</sequence>
<accession>A0ABY7Q9V6</accession>
<keyword evidence="3" id="KW-1185">Reference proteome</keyword>
<name>A0ABY7Q9V6_9ACTN</name>
<dbReference type="RefSeq" id="WP_270147894.1">
    <property type="nucleotide sequence ID" value="NZ_CP115450.1"/>
</dbReference>
<evidence type="ECO:0000256" key="1">
    <source>
        <dbReference type="SAM" id="MobiDB-lite"/>
    </source>
</evidence>
<organism evidence="2 3">
    <name type="scientific">Kitasatospora cathayae</name>
    <dbReference type="NCBI Taxonomy" id="3004092"/>
    <lineage>
        <taxon>Bacteria</taxon>
        <taxon>Bacillati</taxon>
        <taxon>Actinomycetota</taxon>
        <taxon>Actinomycetes</taxon>
        <taxon>Kitasatosporales</taxon>
        <taxon>Streptomycetaceae</taxon>
        <taxon>Kitasatospora</taxon>
    </lineage>
</organism>